<evidence type="ECO:0000259" key="2">
    <source>
        <dbReference type="PROSITE" id="PS51192"/>
    </source>
</evidence>
<proteinExistence type="predicted"/>
<dbReference type="AlphaFoldDB" id="A0A4Q0VNX0"/>
<dbReference type="Gene3D" id="3.40.50.300">
    <property type="entry name" value="P-loop containing nucleotide triphosphate hydrolases"/>
    <property type="match status" value="2"/>
</dbReference>
<dbReference type="GO" id="GO:0016787">
    <property type="term" value="F:hydrolase activity"/>
    <property type="evidence" value="ECO:0007669"/>
    <property type="project" value="InterPro"/>
</dbReference>
<dbReference type="GO" id="GO:0004519">
    <property type="term" value="F:endonuclease activity"/>
    <property type="evidence" value="ECO:0007669"/>
    <property type="project" value="UniProtKB-KW"/>
</dbReference>
<dbReference type="PANTHER" id="PTHR47396:SF1">
    <property type="entry name" value="ATP-DEPENDENT HELICASE IRC3-RELATED"/>
    <property type="match status" value="1"/>
</dbReference>
<evidence type="ECO:0000256" key="1">
    <source>
        <dbReference type="SAM" id="Coils"/>
    </source>
</evidence>
<dbReference type="PROSITE" id="PS51192">
    <property type="entry name" value="HELICASE_ATP_BIND_1"/>
    <property type="match status" value="1"/>
</dbReference>
<keyword evidence="1" id="KW-0175">Coiled coil</keyword>
<accession>A0A4Q0VNX0</accession>
<dbReference type="Pfam" id="PF04851">
    <property type="entry name" value="ResIII"/>
    <property type="match status" value="1"/>
</dbReference>
<dbReference type="PANTHER" id="PTHR47396">
    <property type="entry name" value="TYPE I RESTRICTION ENZYME ECOKI R PROTEIN"/>
    <property type="match status" value="1"/>
</dbReference>
<dbReference type="InterPro" id="IPR027417">
    <property type="entry name" value="P-loop_NTPase"/>
</dbReference>
<name>A0A4Q0VNX0_9BACI</name>
<dbReference type="SMART" id="SM00487">
    <property type="entry name" value="DEXDc"/>
    <property type="match status" value="1"/>
</dbReference>
<keyword evidence="3" id="KW-0378">Hydrolase</keyword>
<evidence type="ECO:0000313" key="4">
    <source>
        <dbReference type="Proteomes" id="UP000290649"/>
    </source>
</evidence>
<dbReference type="GO" id="GO:0003677">
    <property type="term" value="F:DNA binding"/>
    <property type="evidence" value="ECO:0007669"/>
    <property type="project" value="InterPro"/>
</dbReference>
<dbReference type="SUPFAM" id="SSF52540">
    <property type="entry name" value="P-loop containing nucleoside triphosphate hydrolases"/>
    <property type="match status" value="2"/>
</dbReference>
<dbReference type="GO" id="GO:0005524">
    <property type="term" value="F:ATP binding"/>
    <property type="evidence" value="ECO:0007669"/>
    <property type="project" value="InterPro"/>
</dbReference>
<feature type="coiled-coil region" evidence="1">
    <location>
        <begin position="1"/>
        <end position="35"/>
    </location>
</feature>
<keyword evidence="3" id="KW-0540">Nuclease</keyword>
<dbReference type="InterPro" id="IPR014001">
    <property type="entry name" value="Helicase_ATP-bd"/>
</dbReference>
<feature type="domain" description="Helicase ATP-binding" evidence="2">
    <location>
        <begin position="419"/>
        <end position="569"/>
    </location>
</feature>
<dbReference type="InterPro" id="IPR006935">
    <property type="entry name" value="Helicase/UvrB_N"/>
</dbReference>
<dbReference type="EMBL" id="QOUX01000047">
    <property type="protein sequence ID" value="RXI96570.1"/>
    <property type="molecule type" value="Genomic_DNA"/>
</dbReference>
<dbReference type="CDD" id="cd17926">
    <property type="entry name" value="DEXHc_RE"/>
    <property type="match status" value="1"/>
</dbReference>
<keyword evidence="4" id="KW-1185">Reference proteome</keyword>
<dbReference type="CDD" id="cd18785">
    <property type="entry name" value="SF2_C"/>
    <property type="match status" value="1"/>
</dbReference>
<protein>
    <submittedName>
        <fullName evidence="3">Restriction endonuclease subunit R</fullName>
    </submittedName>
</protein>
<comment type="caution">
    <text evidence="3">The sequence shown here is derived from an EMBL/GenBank/DDBJ whole genome shotgun (WGS) entry which is preliminary data.</text>
</comment>
<dbReference type="InterPro" id="IPR054347">
    <property type="entry name" value="TOTE_primase"/>
</dbReference>
<reference evidence="3 4" key="1">
    <citation type="journal article" date="2019" name="Int. J. Syst. Evol. Microbiol.">
        <title>Anaerobacillus alkaliphilus sp. nov., a novel alkaliphilic and moderately halophilic bacterium.</title>
        <authorList>
            <person name="Borsodi A.K."/>
            <person name="Aszalos J.M."/>
            <person name="Bihari P."/>
            <person name="Nagy I."/>
            <person name="Schumann P."/>
            <person name="Sproer C."/>
            <person name="Kovacs A.L."/>
            <person name="Boka K."/>
            <person name="Dobosy P."/>
            <person name="Ovari M."/>
            <person name="Szili-Kovacs T."/>
            <person name="Toth E."/>
        </authorList>
    </citation>
    <scope>NUCLEOTIDE SEQUENCE [LARGE SCALE GENOMIC DNA]</scope>
    <source>
        <strain evidence="3 4">B16-10</strain>
    </source>
</reference>
<dbReference type="InterPro" id="IPR050742">
    <property type="entry name" value="Helicase_Restrict-Modif_Enz"/>
</dbReference>
<evidence type="ECO:0000313" key="3">
    <source>
        <dbReference type="EMBL" id="RXI96570.1"/>
    </source>
</evidence>
<dbReference type="Pfam" id="PF22548">
    <property type="entry name" value="AEP-TOTE"/>
    <property type="match status" value="1"/>
</dbReference>
<gene>
    <name evidence="3" type="ORF">DS745_22975</name>
</gene>
<dbReference type="RefSeq" id="WP_129080545.1">
    <property type="nucleotide sequence ID" value="NZ_QOUX01000047.1"/>
</dbReference>
<sequence>MNKLEEQLKLKIEECNRLKQENSKLRELLKLHNIQVDEPKLIQNKNFKSNQQVIKERLDLFKQLFQGRTDVSALRWEAANGKSGYSPACKNEWHSTLCNKPTIKCAQCSNRELLPLTDKVLYDHLSGKTTVGIYPILPDDSCMFLAVDFDKKNWQEDAKEFLNTCKKLNVPASIERSRSGNGCHVWIFFNSPLPSSLARKLGNVLLSRTLENRYEVGIESFDRLFPNQDTLPIGGFGNLIALPLQGQPRKVGNSVFVDENFITHSDQWGFLAKVKKMSDEEVRRITGLGGLRTTSTKDTTTPIIMPKKVQVIVKNGIFINKEGLPSSVLSKIISIATFKNPEFYKAQAKRLSTYGLQRIINCSDDLDNYIVLPRGCLEVLEKSLHDQNIELEIIDQTNIGNKRSIQFQGQLRVDQEEAVNLLFKNTTGTLAATTGFGKTVVAAALIAKRGVNTLIIVHRKQLIEQWKERLTSFLGHTVNIIGQIGGGKDKATGIIDIATIQSLNYKGHIKDLVKDYGQVIVDECHHISAYSFEKVLKEVEAKYVHGLTATPTRKDGLHPIMNMQLGPIRYKVSAKDQAKVLPFEHILIPKYTTFKSALEEENKDIQKIYRELIKNHERNLMIFNDVLAELDKGSVPLILTERLEHVNDLVKMLNGFAKNIITLTGGMSNKEEKEKFSALSQITDNQGMVIIATGKYIGEGFDYSRLDTLFLAMPFSWKGTLQQYVGRLHRVHEQKTVVKVYDYVDNNEPMLKSMFEKRMKEYKDLGYKLSDVKSVTQMQLF</sequence>
<dbReference type="GO" id="GO:0005829">
    <property type="term" value="C:cytosol"/>
    <property type="evidence" value="ECO:0007669"/>
    <property type="project" value="TreeGrafter"/>
</dbReference>
<dbReference type="Proteomes" id="UP000290649">
    <property type="component" value="Unassembled WGS sequence"/>
</dbReference>
<keyword evidence="3" id="KW-0255">Endonuclease</keyword>
<organism evidence="3 4">
    <name type="scientific">Anaerobacillus alkaliphilus</name>
    <dbReference type="NCBI Taxonomy" id="1548597"/>
    <lineage>
        <taxon>Bacteria</taxon>
        <taxon>Bacillati</taxon>
        <taxon>Bacillota</taxon>
        <taxon>Bacilli</taxon>
        <taxon>Bacillales</taxon>
        <taxon>Bacillaceae</taxon>
        <taxon>Anaerobacillus</taxon>
    </lineage>
</organism>
<dbReference type="OrthoDB" id="9802848at2"/>